<proteinExistence type="predicted"/>
<protein>
    <submittedName>
        <fullName evidence="1">Uncharacterized protein</fullName>
    </submittedName>
</protein>
<gene>
    <name evidence="1" type="ORF">HELGO_WM18139</name>
</gene>
<name>A0A6S6T7X1_9BACT</name>
<organism evidence="1">
    <name type="scientific">uncultured Sulfurovum sp</name>
    <dbReference type="NCBI Taxonomy" id="269237"/>
    <lineage>
        <taxon>Bacteria</taxon>
        <taxon>Pseudomonadati</taxon>
        <taxon>Campylobacterota</taxon>
        <taxon>Epsilonproteobacteria</taxon>
        <taxon>Campylobacterales</taxon>
        <taxon>Sulfurovaceae</taxon>
        <taxon>Sulfurovum</taxon>
        <taxon>environmental samples</taxon>
    </lineage>
</organism>
<dbReference type="AlphaFoldDB" id="A0A6S6T7X1"/>
<sequence>MTHIELIEFIYTHRQVLDDIYKDKKSTIPENLENSQLVIKVGDKVELSESYRNFIDVTLNRIDYAVTFNTYHAELKELLLQKSRYLAEKKEYYLFEILSLLKAIFLKLHKRDQEIRMLLVKIENESSLDLDLLIEKAMDILGRIKEINHANNQVQEVFYNDFYELHPKTKKFIDEISSNILLFIENISSSLEN</sequence>
<accession>A0A6S6T7X1</accession>
<dbReference type="EMBL" id="CACVAZ010000108">
    <property type="protein sequence ID" value="CAA6816902.1"/>
    <property type="molecule type" value="Genomic_DNA"/>
</dbReference>
<reference evidence="1" key="1">
    <citation type="submission" date="2020-01" db="EMBL/GenBank/DDBJ databases">
        <authorList>
            <person name="Meier V. D."/>
            <person name="Meier V D."/>
        </authorList>
    </citation>
    <scope>NUCLEOTIDE SEQUENCE</scope>
    <source>
        <strain evidence="1">HLG_WM_MAG_02</strain>
    </source>
</reference>
<evidence type="ECO:0000313" key="1">
    <source>
        <dbReference type="EMBL" id="CAA6816902.1"/>
    </source>
</evidence>
<feature type="non-terminal residue" evidence="1">
    <location>
        <position position="193"/>
    </location>
</feature>